<evidence type="ECO:0000256" key="1">
    <source>
        <dbReference type="ARBA" id="ARBA00007637"/>
    </source>
</evidence>
<organism evidence="4 5">
    <name type="scientific">Pelagomonas calceolata</name>
    <dbReference type="NCBI Taxonomy" id="35677"/>
    <lineage>
        <taxon>Eukaryota</taxon>
        <taxon>Sar</taxon>
        <taxon>Stramenopiles</taxon>
        <taxon>Ochrophyta</taxon>
        <taxon>Pelagophyceae</taxon>
        <taxon>Pelagomonadales</taxon>
        <taxon>Pelagomonadaceae</taxon>
        <taxon>Pelagomonas</taxon>
    </lineage>
</organism>
<keyword evidence="5" id="KW-1185">Reference proteome</keyword>
<evidence type="ECO:0000259" key="3">
    <source>
        <dbReference type="Pfam" id="PF01370"/>
    </source>
</evidence>
<feature type="signal peptide" evidence="2">
    <location>
        <begin position="1"/>
        <end position="16"/>
    </location>
</feature>
<keyword evidence="2" id="KW-0732">Signal</keyword>
<dbReference type="InterPro" id="IPR036291">
    <property type="entry name" value="NAD(P)-bd_dom_sf"/>
</dbReference>
<comment type="caution">
    <text evidence="4">The sequence shown here is derived from an EMBL/GenBank/DDBJ whole genome shotgun (WGS) entry which is preliminary data.</text>
</comment>
<gene>
    <name evidence="4" type="ORF">PECAL_2P06790</name>
</gene>
<feature type="chain" id="PRO_5035211500" description="NAD-dependent epimerase/dehydratase domain-containing protein" evidence="2">
    <location>
        <begin position="17"/>
        <end position="410"/>
    </location>
</feature>
<dbReference type="PANTHER" id="PTHR43000">
    <property type="entry name" value="DTDP-D-GLUCOSE 4,6-DEHYDRATASE-RELATED"/>
    <property type="match status" value="1"/>
</dbReference>
<accession>A0A8J2SG81</accession>
<dbReference type="InterPro" id="IPR001509">
    <property type="entry name" value="Epimerase_deHydtase"/>
</dbReference>
<sequence>MRAAAVVLALALGAECFAPAPTARSSTALNAAGHAVIVRLRRRKSSSCCLAAVDAVRGCRLNVVKLRPTLCPMCRFDGVSRSQVQNKGGGHGEIGFHLAKNLADKDLTVTIVQDSAAKKEALPFSKYGELPSSVNVEWVDTSDASAVEAACGDKATHVFDNNSKKPGDAAPIISAAKKSDAFYSFVSSAGMYAAKGMLKEEKKVKDPPTGQREVEMTLEKELPGRWTAFRPQYIYGPYTNKRDYLDWFLNRAARDLPMPVPADAQQPVSVTHCEDVASLIGSVVGKESEAGGEIFNCGTNKMCSYDDVCIAAANALGKEALVTALPPDTKSSFPFRPNAEGFAVRVRKVMSTLGWEGAKHNVLEDIAADGFYTKDFLALGLDQGDLDTSKDGLELCQNLEQDYGTRGVHL</sequence>
<evidence type="ECO:0000313" key="5">
    <source>
        <dbReference type="Proteomes" id="UP000789595"/>
    </source>
</evidence>
<dbReference type="Gene3D" id="3.40.50.720">
    <property type="entry name" value="NAD(P)-binding Rossmann-like Domain"/>
    <property type="match status" value="1"/>
</dbReference>
<dbReference type="SUPFAM" id="SSF51735">
    <property type="entry name" value="NAD(P)-binding Rossmann-fold domains"/>
    <property type="match status" value="1"/>
</dbReference>
<reference evidence="4" key="1">
    <citation type="submission" date="2021-11" db="EMBL/GenBank/DDBJ databases">
        <authorList>
            <consortium name="Genoscope - CEA"/>
            <person name="William W."/>
        </authorList>
    </citation>
    <scope>NUCLEOTIDE SEQUENCE</scope>
</reference>
<dbReference type="Pfam" id="PF01370">
    <property type="entry name" value="Epimerase"/>
    <property type="match status" value="1"/>
</dbReference>
<comment type="similarity">
    <text evidence="1">Belongs to the NAD(P)-dependent epimerase/dehydratase family.</text>
</comment>
<dbReference type="EMBL" id="CAKKNE010000002">
    <property type="protein sequence ID" value="CAH0367647.1"/>
    <property type="molecule type" value="Genomic_DNA"/>
</dbReference>
<dbReference type="OrthoDB" id="419598at2759"/>
<evidence type="ECO:0000313" key="4">
    <source>
        <dbReference type="EMBL" id="CAH0367647.1"/>
    </source>
</evidence>
<feature type="domain" description="NAD-dependent epimerase/dehydratase" evidence="3">
    <location>
        <begin position="89"/>
        <end position="298"/>
    </location>
</feature>
<dbReference type="AlphaFoldDB" id="A0A8J2SG81"/>
<dbReference type="Proteomes" id="UP000789595">
    <property type="component" value="Unassembled WGS sequence"/>
</dbReference>
<evidence type="ECO:0000256" key="2">
    <source>
        <dbReference type="SAM" id="SignalP"/>
    </source>
</evidence>
<name>A0A8J2SG81_9STRA</name>
<protein>
    <recommendedName>
        <fullName evidence="3">NAD-dependent epimerase/dehydratase domain-containing protein</fullName>
    </recommendedName>
</protein>
<proteinExistence type="inferred from homology"/>